<dbReference type="STRING" id="1527.SAMN04489757_12631"/>
<sequence length="195" mass="21302">MNKAEFLNELSFCLQNMNNSEKNKFIIFYDEMLSDYVENGMTEEDAVDKIGDPKKIAEELLADYGSVKINLPFTGIRGLNYILTIIGFPLWGSVLLAFVLMVFSVYVIIWCVPFTTGALSIGFFTTSIIGIVGSPFVMLKNASMGIMQLGTGIASIGISLLLGLATLGLSKRLIIITKNLNAKLAALFKKKVIVG</sequence>
<feature type="transmembrane region" description="Helical" evidence="1">
    <location>
        <begin position="81"/>
        <end position="109"/>
    </location>
</feature>
<feature type="transmembrane region" description="Helical" evidence="1">
    <location>
        <begin position="121"/>
        <end position="139"/>
    </location>
</feature>
<keyword evidence="1" id="KW-0812">Transmembrane</keyword>
<evidence type="ECO:0000313" key="2">
    <source>
        <dbReference type="EMBL" id="SFO43899.1"/>
    </source>
</evidence>
<dbReference type="EMBL" id="FOWD01000026">
    <property type="protein sequence ID" value="SFO43899.1"/>
    <property type="molecule type" value="Genomic_DNA"/>
</dbReference>
<dbReference type="OrthoDB" id="9804829at2"/>
<dbReference type="Pfam" id="PF22564">
    <property type="entry name" value="HAAS"/>
    <property type="match status" value="1"/>
</dbReference>
<name>A0A1I5H6S0_9FIRM</name>
<evidence type="ECO:0000313" key="3">
    <source>
        <dbReference type="Proteomes" id="UP000198806"/>
    </source>
</evidence>
<organism evidence="2 3">
    <name type="scientific">Anaerocolumna aminovalerica</name>
    <dbReference type="NCBI Taxonomy" id="1527"/>
    <lineage>
        <taxon>Bacteria</taxon>
        <taxon>Bacillati</taxon>
        <taxon>Bacillota</taxon>
        <taxon>Clostridia</taxon>
        <taxon>Lachnospirales</taxon>
        <taxon>Lachnospiraceae</taxon>
        <taxon>Anaerocolumna</taxon>
    </lineage>
</organism>
<dbReference type="Proteomes" id="UP000198806">
    <property type="component" value="Unassembled WGS sequence"/>
</dbReference>
<reference evidence="2 3" key="1">
    <citation type="submission" date="2016-10" db="EMBL/GenBank/DDBJ databases">
        <authorList>
            <person name="de Groot N.N."/>
        </authorList>
    </citation>
    <scope>NUCLEOTIDE SEQUENCE [LARGE SCALE GENOMIC DNA]</scope>
    <source>
        <strain evidence="2 3">DSM 1283</strain>
    </source>
</reference>
<dbReference type="AlphaFoldDB" id="A0A1I5H6S0"/>
<dbReference type="RefSeq" id="WP_091687498.1">
    <property type="nucleotide sequence ID" value="NZ_BAABFM010000078.1"/>
</dbReference>
<keyword evidence="3" id="KW-1185">Reference proteome</keyword>
<keyword evidence="1" id="KW-0472">Membrane</keyword>
<proteinExistence type="predicted"/>
<gene>
    <name evidence="2" type="ORF">SAMN04489757_12631</name>
</gene>
<evidence type="ECO:0000256" key="1">
    <source>
        <dbReference type="SAM" id="Phobius"/>
    </source>
</evidence>
<feature type="transmembrane region" description="Helical" evidence="1">
    <location>
        <begin position="145"/>
        <end position="169"/>
    </location>
</feature>
<keyword evidence="1" id="KW-1133">Transmembrane helix</keyword>
<accession>A0A1I5H6S0</accession>
<protein>
    <submittedName>
        <fullName evidence="2">Uncharacterized membrane protein</fullName>
    </submittedName>
</protein>